<keyword evidence="1" id="KW-0175">Coiled coil</keyword>
<feature type="region of interest" description="Disordered" evidence="2">
    <location>
        <begin position="148"/>
        <end position="178"/>
    </location>
</feature>
<evidence type="ECO:0000256" key="1">
    <source>
        <dbReference type="SAM" id="Coils"/>
    </source>
</evidence>
<dbReference type="AlphaFoldDB" id="A0A9R0P362"/>
<keyword evidence="4" id="KW-1185">Reference proteome</keyword>
<feature type="region of interest" description="Disordered" evidence="2">
    <location>
        <begin position="1"/>
        <end position="34"/>
    </location>
</feature>
<gene>
    <name evidence="3" type="ordered locus">RAM_34825</name>
</gene>
<organism evidence="3 4">
    <name type="scientific">Amycolatopsis mediterranei (strain S699)</name>
    <name type="common">Nocardia mediterranei</name>
    <dbReference type="NCBI Taxonomy" id="713604"/>
    <lineage>
        <taxon>Bacteria</taxon>
        <taxon>Bacillati</taxon>
        <taxon>Actinomycetota</taxon>
        <taxon>Actinomycetes</taxon>
        <taxon>Pseudonocardiales</taxon>
        <taxon>Pseudonocardiaceae</taxon>
        <taxon>Amycolatopsis</taxon>
    </lineage>
</organism>
<proteinExistence type="predicted"/>
<dbReference type="KEGG" id="amn:RAM_34825"/>
<feature type="coiled-coil region" evidence="1">
    <location>
        <begin position="50"/>
        <end position="77"/>
    </location>
</feature>
<evidence type="ECO:0000313" key="3">
    <source>
        <dbReference type="EMBL" id="AEK45438.1"/>
    </source>
</evidence>
<evidence type="ECO:0000313" key="4">
    <source>
        <dbReference type="Proteomes" id="UP000006138"/>
    </source>
</evidence>
<dbReference type="EMBL" id="CP002896">
    <property type="protein sequence ID" value="AEK45438.1"/>
    <property type="molecule type" value="Genomic_DNA"/>
</dbReference>
<dbReference type="AntiFam" id="ANF00014">
    <property type="entry name" value="tRNA translation"/>
</dbReference>
<reference evidence="3 4" key="1">
    <citation type="journal article" date="2011" name="J. Bacteriol.">
        <title>Whole genome sequence of the rifamycin B-producing strain Amycolatopsis mediterranei S699.</title>
        <authorList>
            <person name="Verma M."/>
            <person name="Kaur J."/>
            <person name="Kumar M."/>
            <person name="Kumari K."/>
            <person name="Saxena A."/>
            <person name="Anand S."/>
            <person name="Nigam A."/>
            <person name="Ravi V."/>
            <person name="Raghuvanshi S."/>
            <person name="Khurana P."/>
            <person name="Tyagi A.K."/>
            <person name="Khurana J.P."/>
            <person name="Lal R."/>
        </authorList>
    </citation>
    <scope>NUCLEOTIDE SEQUENCE [LARGE SCALE GENOMIC DNA]</scope>
    <source>
        <strain evidence="3 4">S699</strain>
    </source>
</reference>
<dbReference type="Proteomes" id="UP000006138">
    <property type="component" value="Chromosome"/>
</dbReference>
<feature type="compositionally biased region" description="Polar residues" evidence="2">
    <location>
        <begin position="158"/>
        <end position="173"/>
    </location>
</feature>
<name>A0A9R0P362_AMYMS</name>
<evidence type="ECO:0000256" key="2">
    <source>
        <dbReference type="SAM" id="MobiDB-lite"/>
    </source>
</evidence>
<feature type="compositionally biased region" description="Basic and acidic residues" evidence="2">
    <location>
        <begin position="24"/>
        <end position="34"/>
    </location>
</feature>
<accession>A0A9R0P362</accession>
<sequence length="272" mass="28673">MSPAAGTGWPTSEDGYTTRWSLGEPRRNKQRVEDERQKLLSAHYAGAIPQDLLASEMKRLTRALAEAEGEIKAAKVVTADVEATLDRALAAASHCEIAYLSAPNHVRRQINQGFFEKLYIGQDGTVERADLTEPFAALLEMGETLRRAVPSAPADPASQITPGATNASGSADATTDRARPSDVLLATFGERVAVTECAQTNTPGEVSLVGRGVKEDYLVGMTGFEPATLRSQSGCATKLRHIPGPPPGGCAISLAGHAKLAMHPGTSGGTRV</sequence>
<protein>
    <submittedName>
        <fullName evidence="3">Recombinase</fullName>
    </submittedName>
</protein>